<dbReference type="GO" id="GO:0003725">
    <property type="term" value="F:double-stranded RNA binding"/>
    <property type="evidence" value="ECO:0007669"/>
    <property type="project" value="InterPro"/>
</dbReference>
<dbReference type="PROSITE" id="PS51163">
    <property type="entry name" value="YRDC"/>
    <property type="match status" value="1"/>
</dbReference>
<evidence type="ECO:0000259" key="1">
    <source>
        <dbReference type="PROSITE" id="PS51163"/>
    </source>
</evidence>
<protein>
    <submittedName>
        <fullName evidence="2">Threonylcarbamoyl-AMP synthase</fullName>
    </submittedName>
</protein>
<comment type="caution">
    <text evidence="2">The sequence shown here is derived from an EMBL/GenBank/DDBJ whole genome shotgun (WGS) entry which is preliminary data.</text>
</comment>
<reference evidence="3" key="1">
    <citation type="submission" date="2017-09" db="EMBL/GenBank/DDBJ databases">
        <title>The Reconstruction of 2,631 Draft Metagenome-Assembled Genomes from the Global Oceans.</title>
        <authorList>
            <person name="Tully B.J."/>
            <person name="Graham E.D."/>
            <person name="Heidelberg J.F."/>
        </authorList>
    </citation>
    <scope>NUCLEOTIDE SEQUENCE [LARGE SCALE GENOMIC DNA]</scope>
</reference>
<evidence type="ECO:0000313" key="2">
    <source>
        <dbReference type="EMBL" id="MAH64027.1"/>
    </source>
</evidence>
<dbReference type="Pfam" id="PF01300">
    <property type="entry name" value="Sua5_yciO_yrdC"/>
    <property type="match status" value="1"/>
</dbReference>
<dbReference type="InterPro" id="IPR006070">
    <property type="entry name" value="Sua5-like_dom"/>
</dbReference>
<organism evidence="2 3">
    <name type="scientific">SAR324 cluster bacterium</name>
    <dbReference type="NCBI Taxonomy" id="2024889"/>
    <lineage>
        <taxon>Bacteria</taxon>
        <taxon>Deltaproteobacteria</taxon>
        <taxon>SAR324 cluster</taxon>
    </lineage>
</organism>
<proteinExistence type="predicted"/>
<dbReference type="PANTHER" id="PTHR42828">
    <property type="entry name" value="DHBP SYNTHASE RIBB-LIKE ALPHA/BETA DOMAIN-CONTAINING PROTEIN"/>
    <property type="match status" value="1"/>
</dbReference>
<evidence type="ECO:0000313" key="3">
    <source>
        <dbReference type="Proteomes" id="UP000226525"/>
    </source>
</evidence>
<dbReference type="Proteomes" id="UP000226525">
    <property type="component" value="Unassembled WGS sequence"/>
</dbReference>
<feature type="domain" description="YrdC-like" evidence="1">
    <location>
        <begin position="12"/>
        <end position="197"/>
    </location>
</feature>
<dbReference type="InterPro" id="IPR017945">
    <property type="entry name" value="DHBP_synth_RibB-like_a/b_dom"/>
</dbReference>
<dbReference type="AlphaFoldDB" id="A0A2D6YLF6"/>
<dbReference type="InterPro" id="IPR052532">
    <property type="entry name" value="SUA5_domain"/>
</dbReference>
<dbReference type="Gene3D" id="3.90.870.10">
    <property type="entry name" value="DHBP synthase"/>
    <property type="match status" value="1"/>
</dbReference>
<sequence length="205" mass="23296">MLLEINPCNPQPRYINQVIDVLQNDGVIIYPTDTVYGLGCNIYSKKALKKISLIKDVDAKRHLTFICSSLQQIQEYSQGIDTAVFKILKRHLPGPYTFLFRASKIVPKLLLTKRSTIGVRWPDQIIATQIVSELGNPILSSSLYSGEDHLFDNAWEIHEEFGKQVDLVIDGREIFAEHSTIIDFTTDVPEVIRIGKGQINWLDQI</sequence>
<gene>
    <name evidence="2" type="ORF">CMN54_11405</name>
</gene>
<dbReference type="PANTHER" id="PTHR42828:SF3">
    <property type="entry name" value="THREONYLCARBAMOYL-AMP SYNTHASE"/>
    <property type="match status" value="1"/>
</dbReference>
<name>A0A2D6YLF6_9DELT</name>
<dbReference type="NCBIfam" id="TIGR00057">
    <property type="entry name" value="L-threonylcarbamoyladenylate synthase"/>
    <property type="match status" value="1"/>
</dbReference>
<dbReference type="EMBL" id="NZEX01000128">
    <property type="protein sequence ID" value="MAH64027.1"/>
    <property type="molecule type" value="Genomic_DNA"/>
</dbReference>
<accession>A0A2D6YLF6</accession>
<dbReference type="SUPFAM" id="SSF55821">
    <property type="entry name" value="YrdC/RibB"/>
    <property type="match status" value="1"/>
</dbReference>